<dbReference type="Pfam" id="PF24681">
    <property type="entry name" value="Kelch_KLHDC2_KLHL20_DRC7"/>
    <property type="match status" value="1"/>
</dbReference>
<feature type="region of interest" description="Disordered" evidence="3">
    <location>
        <begin position="15"/>
        <end position="43"/>
    </location>
</feature>
<organism evidence="4 5">
    <name type="scientific">Leptomonas pyrrhocoris</name>
    <name type="common">Firebug parasite</name>
    <dbReference type="NCBI Taxonomy" id="157538"/>
    <lineage>
        <taxon>Eukaryota</taxon>
        <taxon>Discoba</taxon>
        <taxon>Euglenozoa</taxon>
        <taxon>Kinetoplastea</taxon>
        <taxon>Metakinetoplastina</taxon>
        <taxon>Trypanosomatida</taxon>
        <taxon>Trypanosomatidae</taxon>
        <taxon>Leishmaniinae</taxon>
        <taxon>Leptomonas</taxon>
    </lineage>
</organism>
<keyword evidence="5" id="KW-1185">Reference proteome</keyword>
<feature type="compositionally biased region" description="Polar residues" evidence="3">
    <location>
        <begin position="941"/>
        <end position="955"/>
    </location>
</feature>
<dbReference type="PANTHER" id="PTHR46093:SF18">
    <property type="entry name" value="FIBRONECTIN TYPE-III DOMAIN-CONTAINING PROTEIN"/>
    <property type="match status" value="1"/>
</dbReference>
<keyword evidence="1" id="KW-0880">Kelch repeat</keyword>
<gene>
    <name evidence="4" type="ORF">ABB37_05588</name>
</gene>
<dbReference type="EMBL" id="LGTL01000011">
    <property type="protein sequence ID" value="KPA79055.1"/>
    <property type="molecule type" value="Genomic_DNA"/>
</dbReference>
<dbReference type="OMA" id="FSPRKGH"/>
<feature type="compositionally biased region" description="Low complexity" evidence="3">
    <location>
        <begin position="1107"/>
        <end position="1149"/>
    </location>
</feature>
<dbReference type="Gene3D" id="2.120.10.80">
    <property type="entry name" value="Kelch-type beta propeller"/>
    <property type="match status" value="3"/>
</dbReference>
<feature type="compositionally biased region" description="Low complexity" evidence="3">
    <location>
        <begin position="272"/>
        <end position="292"/>
    </location>
</feature>
<dbReference type="OrthoDB" id="266141at2759"/>
<evidence type="ECO:0000313" key="4">
    <source>
        <dbReference type="EMBL" id="KPA79055.1"/>
    </source>
</evidence>
<feature type="region of interest" description="Disordered" evidence="3">
    <location>
        <begin position="151"/>
        <end position="196"/>
    </location>
</feature>
<proteinExistence type="predicted"/>
<feature type="compositionally biased region" description="Low complexity" evidence="3">
    <location>
        <begin position="1049"/>
        <end position="1060"/>
    </location>
</feature>
<dbReference type="AlphaFoldDB" id="A0A0M9FZ40"/>
<dbReference type="RefSeq" id="XP_015657494.1">
    <property type="nucleotide sequence ID" value="XM_015803669.1"/>
</dbReference>
<evidence type="ECO:0000256" key="1">
    <source>
        <dbReference type="ARBA" id="ARBA00022441"/>
    </source>
</evidence>
<dbReference type="GeneID" id="26905878"/>
<keyword evidence="2" id="KW-0677">Repeat</keyword>
<dbReference type="SUPFAM" id="SSF117281">
    <property type="entry name" value="Kelch motif"/>
    <property type="match status" value="1"/>
</dbReference>
<feature type="compositionally biased region" description="Low complexity" evidence="3">
    <location>
        <begin position="172"/>
        <end position="181"/>
    </location>
</feature>
<dbReference type="InterPro" id="IPR015915">
    <property type="entry name" value="Kelch-typ_b-propeller"/>
</dbReference>
<evidence type="ECO:0000256" key="3">
    <source>
        <dbReference type="SAM" id="MobiDB-lite"/>
    </source>
</evidence>
<feature type="region of interest" description="Disordered" evidence="3">
    <location>
        <begin position="969"/>
        <end position="989"/>
    </location>
</feature>
<protein>
    <submittedName>
        <fullName evidence="4">Putative Kelch-domain protein</fullName>
    </submittedName>
</protein>
<feature type="compositionally biased region" description="Basic and acidic residues" evidence="3">
    <location>
        <begin position="182"/>
        <end position="194"/>
    </location>
</feature>
<evidence type="ECO:0000313" key="5">
    <source>
        <dbReference type="Proteomes" id="UP000037923"/>
    </source>
</evidence>
<feature type="compositionally biased region" description="Low complexity" evidence="3">
    <location>
        <begin position="920"/>
        <end position="935"/>
    </location>
</feature>
<comment type="caution">
    <text evidence="4">The sequence shown here is derived from an EMBL/GenBank/DDBJ whole genome shotgun (WGS) entry which is preliminary data.</text>
</comment>
<feature type="region of interest" description="Disordered" evidence="3">
    <location>
        <begin position="1023"/>
        <end position="1060"/>
    </location>
</feature>
<dbReference type="PANTHER" id="PTHR46093">
    <property type="entry name" value="ACYL-COA-BINDING DOMAIN-CONTAINING PROTEIN 5"/>
    <property type="match status" value="1"/>
</dbReference>
<accession>A0A0M9FZ40</accession>
<feature type="compositionally biased region" description="Low complexity" evidence="3">
    <location>
        <begin position="300"/>
        <end position="311"/>
    </location>
</feature>
<dbReference type="Proteomes" id="UP000037923">
    <property type="component" value="Unassembled WGS sequence"/>
</dbReference>
<evidence type="ECO:0000256" key="2">
    <source>
        <dbReference type="ARBA" id="ARBA00022737"/>
    </source>
</evidence>
<name>A0A0M9FZ40_LEPPY</name>
<reference evidence="4 5" key="1">
    <citation type="submission" date="2015-07" db="EMBL/GenBank/DDBJ databases">
        <title>High-quality genome of monoxenous trypanosomatid Leptomonas pyrrhocoris.</title>
        <authorList>
            <person name="Flegontov P."/>
            <person name="Butenko A."/>
            <person name="Firsov S."/>
            <person name="Vlcek C."/>
            <person name="Logacheva M.D."/>
            <person name="Field M."/>
            <person name="Filatov D."/>
            <person name="Flegontova O."/>
            <person name="Gerasimov E."/>
            <person name="Jackson A.P."/>
            <person name="Kelly S."/>
            <person name="Opperdoes F."/>
            <person name="O'Reilly A."/>
            <person name="Votypka J."/>
            <person name="Yurchenko V."/>
            <person name="Lukes J."/>
        </authorList>
    </citation>
    <scope>NUCLEOTIDE SEQUENCE [LARGE SCALE GENOMIC DNA]</scope>
    <source>
        <strain evidence="4">H10</strain>
    </source>
</reference>
<feature type="region of interest" description="Disordered" evidence="3">
    <location>
        <begin position="264"/>
        <end position="338"/>
    </location>
</feature>
<feature type="region of interest" description="Disordered" evidence="3">
    <location>
        <begin position="920"/>
        <end position="957"/>
    </location>
</feature>
<feature type="region of interest" description="Disordered" evidence="3">
    <location>
        <begin position="1107"/>
        <end position="1187"/>
    </location>
</feature>
<sequence>MDLYNARQVSTTFADESSLAPTSVPPSPMAAEGASHAGRSSTTVEYVDHSGARRAISLLSCTDASRGQSATAEGHCSGKRLCGLDVTKGCRSCIDDSCKEQQCEYFLKQKCPLSMAWNRIAGDAPSTMETFEEHAAHSLRSSNSIANLQSTASRGSLMEGSERRGNARMQRTRAAPTAPRTRWSEDAHGSRTDAAEEEGAAVVEAEEEEEAACVMPPPRFGHTAVLYKDSQIVIFGGKANDEHYYNDVYAYDVERRRWAMLQAEDTQDDEATAATTTTRGAEASASAAPAGSHRVSARFSPSSTASTPCASRESSVVDEHHSRFHPQHSSDRVRGADDEDNVRVCSNADIFIPFAMPVATRTVLRPCGRVGHAAALYQSTMYILSGERQGKYFDDMWALDVPSLAWSKECGLPFSPRKGHTMHLLPAECTATRAREDMFVVFGGLVKASRVHPRPADPELPARNAGEPDMMCAPTNETLLFYPTQRRWCQLKTCGDTPTPRFYHVSQLVTGTTLLLLFGGRTVDPTPVGVTTAASEGSFMNDLRMLDVSTGVWRQIRDATGDVPSPRMCAASVFVNGTFAVFAGGGDGYCKNAYEFQLGANRWRRLTPNDQPACSRPTVIYAKDRLVFFGGFAPRMGVLNCTMELCLAPLSLMNQCLLWWNRCAFEKHIRTCTQNRILGQEEKAAAMSAMVRCRKASGGGGRQVTLRRSPANFSCSPVPTPRQSMVHRATRRPPPFHAPGYDHVNSWSSSMTPHGGGGGGGWCDVSLGSPSPSYAPSSPVMCSPLSGASQLLPSWQEAVNTKSSNSGGGGGAAAGYYGASFATGSFYHHGSPATAAATAPPAALRPASAFPSLPDTVVSSHVGTPPSTRLSTSSTTLLSVTAPWPRKTAGPAQSGGPSDAGFHHHLTTMHNSNCTYAGATASAGGAPQPATAAPAWGDGMQRNSARSSASGVTPVSSYSTSASARTSFVAPADGGQDSHPLASLRVSPREPADGGCRIMNCMRNITGFAATSFPRFYKCLPSPAGQRTNSSSTTGIGRGGGSMPACAYSSQPPSRVRSPVNSLVASHPLRIDVDACSPPSPQTTDMSDYPLSSPFAYSAAAAAASSALPSPFSQQQQQQRQQPPRQASPHFTESASSRASSVHSLRSTSPETAPLSHVTQLIQQLEGPNGPFVFRARPARKKETGLE</sequence>
<dbReference type="VEuPathDB" id="TriTrypDB:LpyrH10_11_0530"/>